<dbReference type="EMBL" id="CP003600">
    <property type="protein sequence ID" value="AFY96332.1"/>
    <property type="molecule type" value="Genomic_DNA"/>
</dbReference>
<dbReference type="PANTHER" id="PTHR40278:SF1">
    <property type="entry name" value="DNA UTILIZATION PROTEIN HOFN"/>
    <property type="match status" value="1"/>
</dbReference>
<dbReference type="Proteomes" id="UP000010366">
    <property type="component" value="Chromosome"/>
</dbReference>
<accession>K9UML6</accession>
<reference evidence="3 4" key="1">
    <citation type="submission" date="2012-05" db="EMBL/GenBank/DDBJ databases">
        <title>Finished chromosome of genome of Chamaesiphon sp. PCC 6605.</title>
        <authorList>
            <consortium name="US DOE Joint Genome Institute"/>
            <person name="Gugger M."/>
            <person name="Coursin T."/>
            <person name="Rippka R."/>
            <person name="Tandeau De Marsac N."/>
            <person name="Huntemann M."/>
            <person name="Wei C.-L."/>
            <person name="Han J."/>
            <person name="Detter J.C."/>
            <person name="Han C."/>
            <person name="Tapia R."/>
            <person name="Chen A."/>
            <person name="Kyrpides N."/>
            <person name="Mavromatis K."/>
            <person name="Markowitz V."/>
            <person name="Szeto E."/>
            <person name="Ivanova N."/>
            <person name="Pagani I."/>
            <person name="Pati A."/>
            <person name="Goodwin L."/>
            <person name="Nordberg H.P."/>
            <person name="Cantor M.N."/>
            <person name="Hua S.X."/>
            <person name="Woyke T."/>
            <person name="Kerfeld C.A."/>
        </authorList>
    </citation>
    <scope>NUCLEOTIDE SEQUENCE [LARGE SCALE GENOMIC DNA]</scope>
    <source>
        <strain evidence="4">ATCC 27169 / PCC 6605</strain>
    </source>
</reference>
<evidence type="ECO:0000256" key="1">
    <source>
        <dbReference type="SAM" id="MobiDB-lite"/>
    </source>
</evidence>
<keyword evidence="4" id="KW-1185">Reference proteome</keyword>
<gene>
    <name evidence="3" type="ORF">Cha6605_5446</name>
</gene>
<dbReference type="STRING" id="1173020.Cha6605_5446"/>
<feature type="transmembrane region" description="Helical" evidence="2">
    <location>
        <begin position="39"/>
        <end position="60"/>
    </location>
</feature>
<dbReference type="eggNOG" id="COG3166">
    <property type="taxonomic scope" value="Bacteria"/>
</dbReference>
<dbReference type="AlphaFoldDB" id="K9UML6"/>
<dbReference type="OrthoDB" id="422602at2"/>
<dbReference type="InterPro" id="IPR052534">
    <property type="entry name" value="Extracell_DNA_Util/SecSys_Comp"/>
</dbReference>
<dbReference type="InterPro" id="IPR007813">
    <property type="entry name" value="PilN"/>
</dbReference>
<proteinExistence type="predicted"/>
<sequence>MYSLDINLLRERTDVQTDRQTDYTSGTNVAPAKYGKLPLFAGIGVAALTLMASGGGWLLLGQQTTQLEAKQQELDRKLGSLKVQDARLQELNGQIAQVNDETQSLASVFNQVQPLSAILQDLRESIPQGVQIATISQTESKIAAPTATAAAPAAPSGGLINKISTPPNPEATPKPGAAPTPASSPATVATAPSATTPTPGTPVATLPADIPTTKIEIVGTAKSFDEVNNFVLTLKQSAFFNPDDTQLASANLSSAIASLTKQKIDKPKDEITPAEQNALDRVERLELPKVVEYKIQTSIKRIPAADLIRELERKGAVGLVTRLKSLQQQQVIKP</sequence>
<dbReference type="KEGG" id="cmp:Cha6605_5446"/>
<dbReference type="HOGENOM" id="CLU_071789_0_0_3"/>
<evidence type="ECO:0000313" key="4">
    <source>
        <dbReference type="Proteomes" id="UP000010366"/>
    </source>
</evidence>
<evidence type="ECO:0000313" key="3">
    <source>
        <dbReference type="EMBL" id="AFY96332.1"/>
    </source>
</evidence>
<feature type="compositionally biased region" description="Pro residues" evidence="1">
    <location>
        <begin position="166"/>
        <end position="178"/>
    </location>
</feature>
<feature type="compositionally biased region" description="Low complexity" evidence="1">
    <location>
        <begin position="179"/>
        <end position="205"/>
    </location>
</feature>
<feature type="region of interest" description="Disordered" evidence="1">
    <location>
        <begin position="146"/>
        <end position="207"/>
    </location>
</feature>
<protein>
    <submittedName>
        <fullName evidence="3">Tfp pilus assembly protein PilN</fullName>
    </submittedName>
</protein>
<keyword evidence="2" id="KW-0812">Transmembrane</keyword>
<organism evidence="3 4">
    <name type="scientific">Chamaesiphon minutus (strain ATCC 27169 / PCC 6605)</name>
    <dbReference type="NCBI Taxonomy" id="1173020"/>
    <lineage>
        <taxon>Bacteria</taxon>
        <taxon>Bacillati</taxon>
        <taxon>Cyanobacteriota</taxon>
        <taxon>Cyanophyceae</taxon>
        <taxon>Gomontiellales</taxon>
        <taxon>Chamaesiphonaceae</taxon>
        <taxon>Chamaesiphon</taxon>
    </lineage>
</organism>
<keyword evidence="2" id="KW-1133">Transmembrane helix</keyword>
<dbReference type="Pfam" id="PF05137">
    <property type="entry name" value="PilN"/>
    <property type="match status" value="1"/>
</dbReference>
<dbReference type="RefSeq" id="WP_015162415.1">
    <property type="nucleotide sequence ID" value="NC_019697.1"/>
</dbReference>
<name>K9UML6_CHAP6</name>
<feature type="compositionally biased region" description="Low complexity" evidence="1">
    <location>
        <begin position="146"/>
        <end position="155"/>
    </location>
</feature>
<dbReference type="PANTHER" id="PTHR40278">
    <property type="entry name" value="DNA UTILIZATION PROTEIN HOFN"/>
    <property type="match status" value="1"/>
</dbReference>
<keyword evidence="2" id="KW-0472">Membrane</keyword>
<evidence type="ECO:0000256" key="2">
    <source>
        <dbReference type="SAM" id="Phobius"/>
    </source>
</evidence>